<evidence type="ECO:0000256" key="1">
    <source>
        <dbReference type="SAM" id="Coils"/>
    </source>
</evidence>
<sequence length="224" mass="25172">MPPKSRRPPRPTKSNKTKGHLLPRSSSPIDQSPDTSVDDQDMEDLSSDEEAPRLDPHPPFALHSLDIDLKDQEWSSTLNMKNLLKSLENQSKQNLAKKQTKTFQEIQALLQDVLVARLNTIIQSQESELEGMVSGYFTFKVQIEGQKEKLIDEIIKQQQSLQNALKVLEDNLEEHIENVEGKLGSTMQLISQLDRPGKLKPVTPTLATLFCATPSASFITPTFI</sequence>
<proteinExistence type="predicted"/>
<feature type="compositionally biased region" description="Basic residues" evidence="2">
    <location>
        <begin position="1"/>
        <end position="21"/>
    </location>
</feature>
<dbReference type="Proteomes" id="UP000037035">
    <property type="component" value="Unassembled WGS sequence"/>
</dbReference>
<organism evidence="3 4">
    <name type="scientific">Puccinia sorghi</name>
    <dbReference type="NCBI Taxonomy" id="27349"/>
    <lineage>
        <taxon>Eukaryota</taxon>
        <taxon>Fungi</taxon>
        <taxon>Dikarya</taxon>
        <taxon>Basidiomycota</taxon>
        <taxon>Pucciniomycotina</taxon>
        <taxon>Pucciniomycetes</taxon>
        <taxon>Pucciniales</taxon>
        <taxon>Pucciniaceae</taxon>
        <taxon>Puccinia</taxon>
    </lineage>
</organism>
<feature type="region of interest" description="Disordered" evidence="2">
    <location>
        <begin position="1"/>
        <end position="59"/>
    </location>
</feature>
<dbReference type="OrthoDB" id="2506794at2759"/>
<reference evidence="3 4" key="1">
    <citation type="submission" date="2015-08" db="EMBL/GenBank/DDBJ databases">
        <title>Next Generation Sequencing and Analysis of the Genome of Puccinia sorghi L Schw, the Causal Agent of Maize Common Rust.</title>
        <authorList>
            <person name="Rochi L."/>
            <person name="Burguener G."/>
            <person name="Darino M."/>
            <person name="Turjanski A."/>
            <person name="Kreff E."/>
            <person name="Dieguez M.J."/>
            <person name="Sacco F."/>
        </authorList>
    </citation>
    <scope>NUCLEOTIDE SEQUENCE [LARGE SCALE GENOMIC DNA]</scope>
    <source>
        <strain evidence="3 4">RO10H11247</strain>
    </source>
</reference>
<protein>
    <submittedName>
        <fullName evidence="3">Uncharacterized protein</fullName>
    </submittedName>
</protein>
<feature type="coiled-coil region" evidence="1">
    <location>
        <begin position="151"/>
        <end position="178"/>
    </location>
</feature>
<comment type="caution">
    <text evidence="3">The sequence shown here is derived from an EMBL/GenBank/DDBJ whole genome shotgun (WGS) entry which is preliminary data.</text>
</comment>
<dbReference type="EMBL" id="LAVV01000888">
    <property type="protein sequence ID" value="KNZ63979.1"/>
    <property type="molecule type" value="Genomic_DNA"/>
</dbReference>
<dbReference type="AlphaFoldDB" id="A0A0L6VTE8"/>
<keyword evidence="1" id="KW-0175">Coiled coil</keyword>
<keyword evidence="4" id="KW-1185">Reference proteome</keyword>
<feature type="compositionally biased region" description="Acidic residues" evidence="2">
    <location>
        <begin position="36"/>
        <end position="49"/>
    </location>
</feature>
<name>A0A0L6VTE8_9BASI</name>
<dbReference type="VEuPathDB" id="FungiDB:VP01_107g8"/>
<accession>A0A0L6VTE8</accession>
<evidence type="ECO:0000313" key="3">
    <source>
        <dbReference type="EMBL" id="KNZ63979.1"/>
    </source>
</evidence>
<evidence type="ECO:0000256" key="2">
    <source>
        <dbReference type="SAM" id="MobiDB-lite"/>
    </source>
</evidence>
<gene>
    <name evidence="3" type="ORF">VP01_107g8</name>
</gene>
<feature type="compositionally biased region" description="Polar residues" evidence="2">
    <location>
        <begin position="24"/>
        <end position="35"/>
    </location>
</feature>
<evidence type="ECO:0000313" key="4">
    <source>
        <dbReference type="Proteomes" id="UP000037035"/>
    </source>
</evidence>